<feature type="transmembrane region" description="Helical" evidence="1">
    <location>
        <begin position="54"/>
        <end position="78"/>
    </location>
</feature>
<sequence length="225" mass="24158">MATPKKDRNKLKWRFNFSTKTLIIIPIAVGINVIGGALASTLKLPVFLDMIGTILVACLAGPWIAALTGFITNIFLALVANPVFLPYAAVSILCGFVAGILAFRGAMKHILGVILLWLTITVVNTLTASIVTFFVFGGATGVNATSLLTASLVAATKEIFASVLTSAFIENLIDKGISTLIAYFIIRSIPPRFLSQYQHQFTQPLDDKDVIFDDELADAEDGHGI</sequence>
<dbReference type="InterPro" id="IPR024529">
    <property type="entry name" value="ECF_trnsprt_substrate-spec"/>
</dbReference>
<comment type="caution">
    <text evidence="3">The sequence shown here is derived from an EMBL/GenBank/DDBJ whole genome shotgun (WGS) entry which is preliminary data.</text>
</comment>
<evidence type="ECO:0000313" key="2">
    <source>
        <dbReference type="EMBL" id="MDY5132486.1"/>
    </source>
</evidence>
<feature type="transmembrane region" description="Helical" evidence="1">
    <location>
        <begin position="115"/>
        <end position="139"/>
    </location>
</feature>
<protein>
    <recommendedName>
        <fullName evidence="6">ECF transporter S component</fullName>
    </recommendedName>
</protein>
<evidence type="ECO:0000256" key="1">
    <source>
        <dbReference type="SAM" id="Phobius"/>
    </source>
</evidence>
<keyword evidence="1" id="KW-0812">Transmembrane</keyword>
<reference evidence="3 4" key="1">
    <citation type="submission" date="2023-10" db="EMBL/GenBank/DDBJ databases">
        <title>Whole Genome based description of the genera Actinobaculum and Actinotignum reveals a complex phylogenetic relationship within the species included in the genus Actinotignum.</title>
        <authorList>
            <person name="Jensen C.S."/>
            <person name="Dargis R."/>
            <person name="Kemp M."/>
            <person name="Christensen J.J."/>
        </authorList>
    </citation>
    <scope>NUCLEOTIDE SEQUENCE</scope>
    <source>
        <strain evidence="3">SLA_B511</strain>
        <strain evidence="2 4">SLA_B974</strain>
    </source>
</reference>
<evidence type="ECO:0000313" key="4">
    <source>
        <dbReference type="Proteomes" id="UP001275049"/>
    </source>
</evidence>
<feature type="transmembrane region" description="Helical" evidence="1">
    <location>
        <begin position="84"/>
        <end position="103"/>
    </location>
</feature>
<dbReference type="Proteomes" id="UP001275049">
    <property type="component" value="Unassembled WGS sequence"/>
</dbReference>
<gene>
    <name evidence="3" type="ORF">R6G80_03340</name>
    <name evidence="2" type="ORF">R6G86_01830</name>
</gene>
<evidence type="ECO:0000313" key="5">
    <source>
        <dbReference type="Proteomes" id="UP001281731"/>
    </source>
</evidence>
<keyword evidence="1" id="KW-0472">Membrane</keyword>
<keyword evidence="1" id="KW-1133">Transmembrane helix</keyword>
<dbReference type="Pfam" id="PF12822">
    <property type="entry name" value="ECF_trnsprt"/>
    <property type="match status" value="1"/>
</dbReference>
<dbReference type="GO" id="GO:0022857">
    <property type="term" value="F:transmembrane transporter activity"/>
    <property type="evidence" value="ECO:0007669"/>
    <property type="project" value="InterPro"/>
</dbReference>
<name>A0AAW9HLI8_9ACTO</name>
<proteinExistence type="predicted"/>
<keyword evidence="4" id="KW-1185">Reference proteome</keyword>
<dbReference type="AlphaFoldDB" id="A0AAW9HLI8"/>
<evidence type="ECO:0008006" key="6">
    <source>
        <dbReference type="Google" id="ProtNLM"/>
    </source>
</evidence>
<evidence type="ECO:0000313" key="3">
    <source>
        <dbReference type="EMBL" id="MDY5154758.1"/>
    </source>
</evidence>
<dbReference type="EMBL" id="JAWNGC010000003">
    <property type="protein sequence ID" value="MDY5154758.1"/>
    <property type="molecule type" value="Genomic_DNA"/>
</dbReference>
<feature type="transmembrane region" description="Helical" evidence="1">
    <location>
        <begin position="22"/>
        <end position="42"/>
    </location>
</feature>
<dbReference type="Proteomes" id="UP001281731">
    <property type="component" value="Unassembled WGS sequence"/>
</dbReference>
<organism evidence="3 5">
    <name type="scientific">Actinotignum urinale</name>
    <dbReference type="NCBI Taxonomy" id="190146"/>
    <lineage>
        <taxon>Bacteria</taxon>
        <taxon>Bacillati</taxon>
        <taxon>Actinomycetota</taxon>
        <taxon>Actinomycetes</taxon>
        <taxon>Actinomycetales</taxon>
        <taxon>Actinomycetaceae</taxon>
        <taxon>Actinotignum</taxon>
    </lineage>
</organism>
<dbReference type="RefSeq" id="WP_320754909.1">
    <property type="nucleotide sequence ID" value="NZ_JAWNFQ010000004.1"/>
</dbReference>
<accession>A0AAW9HLI8</accession>
<dbReference type="EMBL" id="JAWNGA010000002">
    <property type="protein sequence ID" value="MDY5132486.1"/>
    <property type="molecule type" value="Genomic_DNA"/>
</dbReference>
<dbReference type="Gene3D" id="1.10.1760.20">
    <property type="match status" value="1"/>
</dbReference>